<dbReference type="InterPro" id="IPR050595">
    <property type="entry name" value="Bact_response_regulator"/>
</dbReference>
<dbReference type="OrthoDB" id="673187at2"/>
<dbReference type="Gene3D" id="3.40.50.2300">
    <property type="match status" value="1"/>
</dbReference>
<dbReference type="PANTHER" id="PTHR44591">
    <property type="entry name" value="STRESS RESPONSE REGULATOR PROTEIN 1"/>
    <property type="match status" value="1"/>
</dbReference>
<dbReference type="PROSITE" id="PS50110">
    <property type="entry name" value="RESPONSE_REGULATORY"/>
    <property type="match status" value="1"/>
</dbReference>
<evidence type="ECO:0000256" key="2">
    <source>
        <dbReference type="PROSITE-ProRule" id="PRU00169"/>
    </source>
</evidence>
<name>A0A1G9BRL0_9BACT</name>
<evidence type="ECO:0000313" key="5">
    <source>
        <dbReference type="Proteomes" id="UP000198510"/>
    </source>
</evidence>
<reference evidence="4 5" key="1">
    <citation type="submission" date="2016-10" db="EMBL/GenBank/DDBJ databases">
        <authorList>
            <person name="de Groot N.N."/>
        </authorList>
    </citation>
    <scope>NUCLEOTIDE SEQUENCE [LARGE SCALE GENOMIC DNA]</scope>
    <source>
        <strain evidence="4 5">DSM 25186</strain>
    </source>
</reference>
<gene>
    <name evidence="4" type="ORF">SAMN05421823_102691</name>
</gene>
<evidence type="ECO:0000256" key="1">
    <source>
        <dbReference type="ARBA" id="ARBA00022553"/>
    </source>
</evidence>
<sequence>MKSKYKVYIIEDNRTEAMVIRLAFSGIDNIEVYYFESGQQLLDCLLESRPDIVIIDLMLPDIDGLTLLRRIRAYDQSIYTVVMSAQEDINVINAVQREGVFNYVVKSDSCLRYLKQVIENLLLLLESKQKATTDKA</sequence>
<dbReference type="AlphaFoldDB" id="A0A1G9BRL0"/>
<protein>
    <submittedName>
        <fullName evidence="4">Two-component system, NtrC family, nitrogen regulation response regulator GlnG</fullName>
    </submittedName>
</protein>
<keyword evidence="5" id="KW-1185">Reference proteome</keyword>
<dbReference type="SUPFAM" id="SSF52172">
    <property type="entry name" value="CheY-like"/>
    <property type="match status" value="1"/>
</dbReference>
<organism evidence="4 5">
    <name type="scientific">Catalinimonas alkaloidigena</name>
    <dbReference type="NCBI Taxonomy" id="1075417"/>
    <lineage>
        <taxon>Bacteria</taxon>
        <taxon>Pseudomonadati</taxon>
        <taxon>Bacteroidota</taxon>
        <taxon>Cytophagia</taxon>
        <taxon>Cytophagales</taxon>
        <taxon>Catalimonadaceae</taxon>
        <taxon>Catalinimonas</taxon>
    </lineage>
</organism>
<evidence type="ECO:0000259" key="3">
    <source>
        <dbReference type="PROSITE" id="PS50110"/>
    </source>
</evidence>
<keyword evidence="1 2" id="KW-0597">Phosphoprotein</keyword>
<dbReference type="PANTHER" id="PTHR44591:SF3">
    <property type="entry name" value="RESPONSE REGULATORY DOMAIN-CONTAINING PROTEIN"/>
    <property type="match status" value="1"/>
</dbReference>
<dbReference type="InterPro" id="IPR001789">
    <property type="entry name" value="Sig_transdc_resp-reg_receiver"/>
</dbReference>
<dbReference type="RefSeq" id="WP_089680553.1">
    <property type="nucleotide sequence ID" value="NZ_FNFO01000002.1"/>
</dbReference>
<dbReference type="InterPro" id="IPR011006">
    <property type="entry name" value="CheY-like_superfamily"/>
</dbReference>
<evidence type="ECO:0000313" key="4">
    <source>
        <dbReference type="EMBL" id="SDK42086.1"/>
    </source>
</evidence>
<dbReference type="CDD" id="cd00156">
    <property type="entry name" value="REC"/>
    <property type="match status" value="1"/>
</dbReference>
<dbReference type="STRING" id="1075417.SAMN05421823_102691"/>
<dbReference type="GO" id="GO:0000160">
    <property type="term" value="P:phosphorelay signal transduction system"/>
    <property type="evidence" value="ECO:0007669"/>
    <property type="project" value="InterPro"/>
</dbReference>
<dbReference type="SMART" id="SM00448">
    <property type="entry name" value="REC"/>
    <property type="match status" value="1"/>
</dbReference>
<feature type="domain" description="Response regulatory" evidence="3">
    <location>
        <begin position="6"/>
        <end position="121"/>
    </location>
</feature>
<accession>A0A1G9BRL0</accession>
<dbReference type="Pfam" id="PF00072">
    <property type="entry name" value="Response_reg"/>
    <property type="match status" value="1"/>
</dbReference>
<dbReference type="EMBL" id="FNFO01000002">
    <property type="protein sequence ID" value="SDK42086.1"/>
    <property type="molecule type" value="Genomic_DNA"/>
</dbReference>
<proteinExistence type="predicted"/>
<feature type="modified residue" description="4-aspartylphosphate" evidence="2">
    <location>
        <position position="56"/>
    </location>
</feature>
<dbReference type="Proteomes" id="UP000198510">
    <property type="component" value="Unassembled WGS sequence"/>
</dbReference>